<dbReference type="Gene3D" id="3.40.366.10">
    <property type="entry name" value="Malonyl-Coenzyme A Acyl Carrier Protein, domain 2"/>
    <property type="match status" value="1"/>
</dbReference>
<dbReference type="InterPro" id="IPR014043">
    <property type="entry name" value="Acyl_transferase_dom"/>
</dbReference>
<sequence>MTHIILFDGQGAMPSSSALRSILSNTAGIQRFQELSELLGFSDIPSMFAYGHATETWYMQPIIFVYESLLFDELDRRSGHAMTPTGNLYYGHSLGLYTALYAAAVSPYEELLHMVISRGLCMQHCSEAVDSGMMAVMTYDTEAIAYVCEIVTRLGGHIYPANYNSFGETVIGGTTSALAQAKELFNMMNIRSVDVQVCGAFHTKLLKSAAAAFNPECKHFDSHAAEYVYVDQSIKDIPSWTSRLTEQIVRPTDFVSTLPSLLTAGGVRPNPDGNSIIEIGPNTTLCRYVNEMAPRHSPLAITQLDDIPNTLLTS</sequence>
<dbReference type="SMART" id="SM00827">
    <property type="entry name" value="PKS_AT"/>
    <property type="match status" value="1"/>
</dbReference>
<dbReference type="Gene3D" id="3.30.70.250">
    <property type="entry name" value="Malonyl-CoA ACP transacylase, ACP-binding"/>
    <property type="match status" value="1"/>
</dbReference>
<accession>A0A0A7I5E4</accession>
<dbReference type="KEGG" id="bka:AH68_05475"/>
<evidence type="ECO:0000313" key="6">
    <source>
        <dbReference type="EMBL" id="AIZ15457.1"/>
    </source>
</evidence>
<organism evidence="6 7">
    <name type="scientific">Bifidobacterium catenulatum PV20-2</name>
    <dbReference type="NCBI Taxonomy" id="1447716"/>
    <lineage>
        <taxon>Bacteria</taxon>
        <taxon>Bacillati</taxon>
        <taxon>Actinomycetota</taxon>
        <taxon>Actinomycetes</taxon>
        <taxon>Bifidobacteriales</taxon>
        <taxon>Bifidobacteriaceae</taxon>
        <taxon>Bifidobacterium</taxon>
    </lineage>
</organism>
<proteinExistence type="predicted"/>
<dbReference type="InterPro" id="IPR001227">
    <property type="entry name" value="Ac_transferase_dom_sf"/>
</dbReference>
<evidence type="ECO:0000313" key="7">
    <source>
        <dbReference type="Proteomes" id="UP000030625"/>
    </source>
</evidence>
<dbReference type="GO" id="GO:0004314">
    <property type="term" value="F:[acyl-carrier-protein] S-malonyltransferase activity"/>
    <property type="evidence" value="ECO:0007669"/>
    <property type="project" value="UniProtKB-EC"/>
</dbReference>
<dbReference type="PANTHER" id="PTHR42681:SF1">
    <property type="entry name" value="MALONYL-COA-ACYL CARRIER PROTEIN TRANSACYLASE, MITOCHONDRIAL"/>
    <property type="match status" value="1"/>
</dbReference>
<reference evidence="6 7" key="1">
    <citation type="journal article" date="2015" name="Genome Announc.">
        <title>Complete and Assembled Genome Sequence of Bifidobacterium kashiwanohense PV20-2, Isolated from the Feces of an Anemic Kenyan Infant.</title>
        <authorList>
            <person name="Vazquez-Gutierrez P."/>
            <person name="Lacroix C."/>
            <person name="Chassard C."/>
            <person name="Klumpp J."/>
            <person name="Jans C."/>
            <person name="Stevens M.J."/>
        </authorList>
    </citation>
    <scope>NUCLEOTIDE SEQUENCE [LARGE SCALE GENOMIC DNA]</scope>
    <source>
        <strain evidence="6 7">PV20-2</strain>
    </source>
</reference>
<name>A0A0A7I5E4_9BIFI</name>
<evidence type="ECO:0000256" key="2">
    <source>
        <dbReference type="ARBA" id="ARBA00022679"/>
    </source>
</evidence>
<evidence type="ECO:0000256" key="3">
    <source>
        <dbReference type="ARBA" id="ARBA00023315"/>
    </source>
</evidence>
<keyword evidence="3" id="KW-0012">Acyltransferase</keyword>
<dbReference type="InterPro" id="IPR016035">
    <property type="entry name" value="Acyl_Trfase/lysoPLipase"/>
</dbReference>
<dbReference type="InterPro" id="IPR016036">
    <property type="entry name" value="Malonyl_transacylase_ACP-bd"/>
</dbReference>
<dbReference type="RefSeq" id="WP_039198314.1">
    <property type="nucleotide sequence ID" value="NZ_CP007456.1"/>
</dbReference>
<feature type="domain" description="Malonyl-CoA:ACP transacylase (MAT)" evidence="5">
    <location>
        <begin position="6"/>
        <end position="307"/>
    </location>
</feature>
<dbReference type="Proteomes" id="UP000030625">
    <property type="component" value="Chromosome"/>
</dbReference>
<dbReference type="AlphaFoldDB" id="A0A0A7I5E4"/>
<dbReference type="OrthoDB" id="3543921at2"/>
<dbReference type="InterPro" id="IPR050858">
    <property type="entry name" value="Mal-CoA-ACP_Trans/PKS_FabD"/>
</dbReference>
<dbReference type="GO" id="GO:0006633">
    <property type="term" value="P:fatty acid biosynthetic process"/>
    <property type="evidence" value="ECO:0007669"/>
    <property type="project" value="TreeGrafter"/>
</dbReference>
<dbReference type="SUPFAM" id="SSF52151">
    <property type="entry name" value="FabD/lysophospholipase-like"/>
    <property type="match status" value="1"/>
</dbReference>
<protein>
    <recommendedName>
        <fullName evidence="1">[acyl-carrier-protein] S-malonyltransferase</fullName>
        <ecNumber evidence="1">2.3.1.39</ecNumber>
    </recommendedName>
</protein>
<dbReference type="SUPFAM" id="SSF55048">
    <property type="entry name" value="Probable ACP-binding domain of malonyl-CoA ACP transacylase"/>
    <property type="match status" value="1"/>
</dbReference>
<gene>
    <name evidence="6" type="ORF">AH68_05475</name>
</gene>
<dbReference type="Pfam" id="PF00698">
    <property type="entry name" value="Acyl_transf_1"/>
    <property type="match status" value="1"/>
</dbReference>
<evidence type="ECO:0000256" key="4">
    <source>
        <dbReference type="ARBA" id="ARBA00048462"/>
    </source>
</evidence>
<evidence type="ECO:0000256" key="1">
    <source>
        <dbReference type="ARBA" id="ARBA00013258"/>
    </source>
</evidence>
<dbReference type="PANTHER" id="PTHR42681">
    <property type="entry name" value="MALONYL-COA-ACYL CARRIER PROTEIN TRANSACYLASE, MITOCHONDRIAL"/>
    <property type="match status" value="1"/>
</dbReference>
<dbReference type="STRING" id="1447716.AH68_05475"/>
<evidence type="ECO:0000259" key="5">
    <source>
        <dbReference type="SMART" id="SM00827"/>
    </source>
</evidence>
<comment type="catalytic activity">
    <reaction evidence="4">
        <text>holo-[ACP] + malonyl-CoA = malonyl-[ACP] + CoA</text>
        <dbReference type="Rhea" id="RHEA:41792"/>
        <dbReference type="Rhea" id="RHEA-COMP:9623"/>
        <dbReference type="Rhea" id="RHEA-COMP:9685"/>
        <dbReference type="ChEBI" id="CHEBI:57287"/>
        <dbReference type="ChEBI" id="CHEBI:57384"/>
        <dbReference type="ChEBI" id="CHEBI:64479"/>
        <dbReference type="ChEBI" id="CHEBI:78449"/>
        <dbReference type="EC" id="2.3.1.39"/>
    </reaction>
</comment>
<keyword evidence="2" id="KW-0808">Transferase</keyword>
<dbReference type="EC" id="2.3.1.39" evidence="1"/>
<dbReference type="HOGENOM" id="CLU_030558_1_1_11"/>
<dbReference type="EMBL" id="CP007456">
    <property type="protein sequence ID" value="AIZ15457.1"/>
    <property type="molecule type" value="Genomic_DNA"/>
</dbReference>